<dbReference type="InterPro" id="IPR009056">
    <property type="entry name" value="Cyt_c-like_dom"/>
</dbReference>
<evidence type="ECO:0000256" key="7">
    <source>
        <dbReference type="PROSITE-ProRule" id="PRU00433"/>
    </source>
</evidence>
<evidence type="ECO:0000256" key="8">
    <source>
        <dbReference type="SAM" id="SignalP"/>
    </source>
</evidence>
<keyword evidence="11" id="KW-1185">Reference proteome</keyword>
<dbReference type="Gene3D" id="1.10.760.10">
    <property type="entry name" value="Cytochrome c-like domain"/>
    <property type="match status" value="2"/>
</dbReference>
<dbReference type="EC" id="1.11.1.5" evidence="10"/>
<proteinExistence type="predicted"/>
<organism evidence="10 11">
    <name type="scientific">Roseinatronobacter ekhonensis</name>
    <dbReference type="NCBI Taxonomy" id="254356"/>
    <lineage>
        <taxon>Bacteria</taxon>
        <taxon>Pseudomonadati</taxon>
        <taxon>Pseudomonadota</taxon>
        <taxon>Alphaproteobacteria</taxon>
        <taxon>Rhodobacterales</taxon>
        <taxon>Paracoccaceae</taxon>
        <taxon>Roseinatronobacter</taxon>
    </lineage>
</organism>
<dbReference type="InterPro" id="IPR004852">
    <property type="entry name" value="Di-haem_cyt_c_peroxidsae"/>
</dbReference>
<dbReference type="GO" id="GO:0020037">
    <property type="term" value="F:heme binding"/>
    <property type="evidence" value="ECO:0007669"/>
    <property type="project" value="InterPro"/>
</dbReference>
<gene>
    <name evidence="10" type="primary">ccpA_1</name>
    <name evidence="10" type="ORF">ROE7235_00061</name>
</gene>
<keyword evidence="3 7" id="KW-0479">Metal-binding</keyword>
<evidence type="ECO:0000313" key="11">
    <source>
        <dbReference type="Proteomes" id="UP000272908"/>
    </source>
</evidence>
<dbReference type="Proteomes" id="UP000272908">
    <property type="component" value="Unassembled WGS sequence"/>
</dbReference>
<evidence type="ECO:0000256" key="3">
    <source>
        <dbReference type="ARBA" id="ARBA00022723"/>
    </source>
</evidence>
<dbReference type="PANTHER" id="PTHR30600:SF10">
    <property type="entry name" value="BLL6722 PROTEIN"/>
    <property type="match status" value="1"/>
</dbReference>
<dbReference type="InterPro" id="IPR051395">
    <property type="entry name" value="Cytochrome_c_Peroxidase/MauG"/>
</dbReference>
<dbReference type="Pfam" id="PF03150">
    <property type="entry name" value="CCP_MauG"/>
    <property type="match status" value="1"/>
</dbReference>
<feature type="domain" description="Cytochrome c" evidence="9">
    <location>
        <begin position="140"/>
        <end position="257"/>
    </location>
</feature>
<feature type="domain" description="Cytochrome c" evidence="9">
    <location>
        <begin position="355"/>
        <end position="522"/>
    </location>
</feature>
<evidence type="ECO:0000313" key="10">
    <source>
        <dbReference type="EMBL" id="SUZ30342.1"/>
    </source>
</evidence>
<comment type="subcellular location">
    <subcellularLocation>
        <location evidence="1">Cell envelope</location>
    </subcellularLocation>
</comment>
<protein>
    <submittedName>
        <fullName evidence="10">Cytochrome c551 peroxidase</fullName>
        <ecNumber evidence="10">1.11.1.5</ecNumber>
    </submittedName>
</protein>
<dbReference type="GO" id="GO:0009055">
    <property type="term" value="F:electron transfer activity"/>
    <property type="evidence" value="ECO:0007669"/>
    <property type="project" value="InterPro"/>
</dbReference>
<keyword evidence="4 8" id="KW-0732">Signal</keyword>
<dbReference type="AlphaFoldDB" id="A0A3B0M2F0"/>
<dbReference type="OrthoDB" id="9805202at2"/>
<accession>A0A3B0M2F0</accession>
<dbReference type="EMBL" id="UIHC01000001">
    <property type="protein sequence ID" value="SUZ30342.1"/>
    <property type="molecule type" value="Genomic_DNA"/>
</dbReference>
<dbReference type="GO" id="GO:0046872">
    <property type="term" value="F:metal ion binding"/>
    <property type="evidence" value="ECO:0007669"/>
    <property type="project" value="UniProtKB-KW"/>
</dbReference>
<name>A0A3B0M2F0_9RHOB</name>
<evidence type="ECO:0000256" key="2">
    <source>
        <dbReference type="ARBA" id="ARBA00022617"/>
    </source>
</evidence>
<dbReference type="PANTHER" id="PTHR30600">
    <property type="entry name" value="CYTOCHROME C PEROXIDASE-RELATED"/>
    <property type="match status" value="1"/>
</dbReference>
<evidence type="ECO:0000259" key="9">
    <source>
        <dbReference type="PROSITE" id="PS51007"/>
    </source>
</evidence>
<evidence type="ECO:0000256" key="4">
    <source>
        <dbReference type="ARBA" id="ARBA00022729"/>
    </source>
</evidence>
<reference evidence="11" key="1">
    <citation type="submission" date="2018-08" db="EMBL/GenBank/DDBJ databases">
        <authorList>
            <person name="Rodrigo-Torres L."/>
            <person name="Arahal R. D."/>
            <person name="Lucena T."/>
        </authorList>
    </citation>
    <scope>NUCLEOTIDE SEQUENCE [LARGE SCALE GENOMIC DNA]</scope>
    <source>
        <strain evidence="11">CECT 7235</strain>
    </source>
</reference>
<evidence type="ECO:0000256" key="6">
    <source>
        <dbReference type="ARBA" id="ARBA00023004"/>
    </source>
</evidence>
<evidence type="ECO:0000256" key="5">
    <source>
        <dbReference type="ARBA" id="ARBA00023002"/>
    </source>
</evidence>
<dbReference type="GO" id="GO:0004130">
    <property type="term" value="F:cytochrome-c peroxidase activity"/>
    <property type="evidence" value="ECO:0007669"/>
    <property type="project" value="UniProtKB-EC"/>
</dbReference>
<dbReference type="PROSITE" id="PS51007">
    <property type="entry name" value="CYTC"/>
    <property type="match status" value="2"/>
</dbReference>
<dbReference type="GO" id="GO:0030313">
    <property type="term" value="C:cell envelope"/>
    <property type="evidence" value="ECO:0007669"/>
    <property type="project" value="UniProtKB-SubCell"/>
</dbReference>
<keyword evidence="5 10" id="KW-0560">Oxidoreductase</keyword>
<feature type="chain" id="PRO_5017309787" evidence="8">
    <location>
        <begin position="20"/>
        <end position="545"/>
    </location>
</feature>
<dbReference type="InterPro" id="IPR036909">
    <property type="entry name" value="Cyt_c-like_dom_sf"/>
</dbReference>
<feature type="signal peptide" evidence="8">
    <location>
        <begin position="1"/>
        <end position="19"/>
    </location>
</feature>
<keyword evidence="6 7" id="KW-0408">Iron</keyword>
<keyword evidence="10" id="KW-0575">Peroxidase</keyword>
<dbReference type="SUPFAM" id="SSF46626">
    <property type="entry name" value="Cytochrome c"/>
    <property type="match status" value="2"/>
</dbReference>
<sequence length="545" mass="57770">MRSVFKSLLPAAAMSVVMASGGIAQSVESGFTAMSDGDFATAYRALRQAAAHGDARAGALMGEIFGTGPYARTPDATVEAPDAGAQTAPRVAPQQPAVLPAERGRLLAPLVIRRPPPRPFAVPSAPMALNDDMFAQIDMALAEIGRDLFFDPILSGNKDVSCATCHHPTLGSGDGVSLGLGTGAAGLGPERSVAGPYSAQERIPRNAPALWNLGVSDLRVLFHDGRVERDPTDPATLLTPQGPLDYMALDSVLAAQALFPVLSHAEMAGRATENRVATAVKEERIHGDDGAWALLSARIDGIDDYRTSFSAWRGQDARVRMDEIANAIAAFISHEFRANDTAFDRYMREEAALSPEAGEGMRLFFGKARCAECHSGALLSDQEFHAMGEPPIGPGKERDADGYTRDIGRAAVTLSRGDAYAFRTPMLRNVVHNGPWGHAGAFSDLRDFVTHHMDPVAGLERYSPQAVLPQLASALPDYGALSNRMQVGAVKAAAARTMKRYGMPALAEGEMDMLMAFLDALSDPASLDGRIGAPDSLPSGLPLAE</sequence>
<evidence type="ECO:0000256" key="1">
    <source>
        <dbReference type="ARBA" id="ARBA00004196"/>
    </source>
</evidence>
<keyword evidence="2 7" id="KW-0349">Heme</keyword>